<dbReference type="SUPFAM" id="SSF49785">
    <property type="entry name" value="Galactose-binding domain-like"/>
    <property type="match status" value="1"/>
</dbReference>
<dbReference type="InterPro" id="IPR008979">
    <property type="entry name" value="Galactose-bd-like_sf"/>
</dbReference>
<organism evidence="1">
    <name type="scientific">marine metagenome</name>
    <dbReference type="NCBI Taxonomy" id="408172"/>
    <lineage>
        <taxon>unclassified sequences</taxon>
        <taxon>metagenomes</taxon>
        <taxon>ecological metagenomes</taxon>
    </lineage>
</organism>
<dbReference type="Gene3D" id="2.130.10.10">
    <property type="entry name" value="YVTN repeat-like/Quinoprotein amine dehydrogenase"/>
    <property type="match status" value="2"/>
</dbReference>
<evidence type="ECO:0008006" key="2">
    <source>
        <dbReference type="Google" id="ProtNLM"/>
    </source>
</evidence>
<feature type="non-terminal residue" evidence="1">
    <location>
        <position position="480"/>
    </location>
</feature>
<dbReference type="GO" id="GO:0010411">
    <property type="term" value="P:xyloglucan metabolic process"/>
    <property type="evidence" value="ECO:0007669"/>
    <property type="project" value="TreeGrafter"/>
</dbReference>
<gene>
    <name evidence="1" type="ORF">METZ01_LOCUS185831</name>
</gene>
<dbReference type="PANTHER" id="PTHR43739:SF5">
    <property type="entry name" value="EXO-ALPHA-SIALIDASE"/>
    <property type="match status" value="1"/>
</dbReference>
<dbReference type="AlphaFoldDB" id="A0A382D5T2"/>
<dbReference type="EMBL" id="UINC01037458">
    <property type="protein sequence ID" value="SVB32977.1"/>
    <property type="molecule type" value="Genomic_DNA"/>
</dbReference>
<dbReference type="CDD" id="cd15482">
    <property type="entry name" value="Sialidase_non-viral"/>
    <property type="match status" value="1"/>
</dbReference>
<name>A0A382D5T2_9ZZZZ</name>
<dbReference type="PANTHER" id="PTHR43739">
    <property type="entry name" value="XYLOGLUCANASE (EUROFUNG)"/>
    <property type="match status" value="1"/>
</dbReference>
<evidence type="ECO:0000313" key="1">
    <source>
        <dbReference type="EMBL" id="SVB32977.1"/>
    </source>
</evidence>
<dbReference type="InterPro" id="IPR052025">
    <property type="entry name" value="Xyloglucanase_GH74"/>
</dbReference>
<reference evidence="1" key="1">
    <citation type="submission" date="2018-05" db="EMBL/GenBank/DDBJ databases">
        <authorList>
            <person name="Lanie J.A."/>
            <person name="Ng W.-L."/>
            <person name="Kazmierczak K.M."/>
            <person name="Andrzejewski T.M."/>
            <person name="Davidsen T.M."/>
            <person name="Wayne K.J."/>
            <person name="Tettelin H."/>
            <person name="Glass J.I."/>
            <person name="Rusch D."/>
            <person name="Podicherti R."/>
            <person name="Tsui H.-C.T."/>
            <person name="Winkler M.E."/>
        </authorList>
    </citation>
    <scope>NUCLEOTIDE SEQUENCE</scope>
</reference>
<proteinExistence type="predicted"/>
<dbReference type="InterPro" id="IPR015943">
    <property type="entry name" value="WD40/YVTN_repeat-like_dom_sf"/>
</dbReference>
<accession>A0A382D5T2</accession>
<dbReference type="SUPFAM" id="SSF110296">
    <property type="entry name" value="Oligoxyloglucan reducing end-specific cellobiohydrolase"/>
    <property type="match status" value="1"/>
</dbReference>
<sequence>MGKAVVALGCLLAVSLGAEERLLSDFEDAANLRLWGKPDNAKLVSEHATRGKGALKVTLSKALVSGSWSRLPPNWSKYDHLRLDFFNPGNPIKLVVRFKDGAGKGYDDWSYQVPNGAHLAVFDLKKVGAKINLSDIRQFWFHDSEKPSPPAVLFLDNVRFTSGTPTKLAPTPPKAVTSSRAATVPRTIKGAPFINLGIGGGGYMHSPSISPFDPQFMQTSCDMGGRYLSSDGGKTWTMVSFWDIPGHSGRAAFDQANVYLLGRGKISVSPDKGNTWKVLKDLPLEDKEKALMVRTLGVGGKLLVVGTDRGLLTSTDRGRSWKRSSLGKIHDLDHLGDVLFVAAEKTLKASKDLGRTWIDLSRGIGGKQVVSLACGEDGSKMVLHALLDDKNTLLTTRDWAKTWSKTAVGGEPSRSAPTIDMASNQTQVLYANRSGELWRSIDFGKSWQRSIYARNGIAPGVEASEFCGRHKWGFGRLNFA</sequence>
<protein>
    <recommendedName>
        <fullName evidence="2">Photosynthesis system II assembly factor Ycf48/Hcf136-like domain-containing protein</fullName>
    </recommendedName>
</protein>